<dbReference type="PANTHER" id="PTHR31609">
    <property type="entry name" value="YDJC DEACETYLASE FAMILY MEMBER"/>
    <property type="match status" value="1"/>
</dbReference>
<keyword evidence="5" id="KW-0119">Carbohydrate metabolism</keyword>
<dbReference type="GO" id="GO:0016787">
    <property type="term" value="F:hydrolase activity"/>
    <property type="evidence" value="ECO:0007669"/>
    <property type="project" value="UniProtKB-KW"/>
</dbReference>
<keyword evidence="4" id="KW-0460">Magnesium</keyword>
<dbReference type="EMBL" id="LT629690">
    <property type="protein sequence ID" value="SDF16750.1"/>
    <property type="molecule type" value="Genomic_DNA"/>
</dbReference>
<sequence length="289" mass="31522">MSSHRNAQRRLIVNADDFALTEGVNRAIGELSEAGALRSCTLMSAGAAFKDAVRTTKEYKNLRVGCHVVLVDGFCVAPAETVRALVDGGEGQLRNSLPRFIADLQRGKIPEAQIEAEAVAQIRRLQDAGVTVTHVDTHKHTHLFPRVARPLIRAAMQCGVSAIRNPFEQAWSARLTRGPLLRKLEVAALRNFSNTFQKLLRASGLKTTAGSIGVSATGTLDEANLKRLLDGMPEGTWELVCHPGYNDAALGAVRTRLRNERDVERNALLAQIPAAVRDGRFELIGFDEL</sequence>
<dbReference type="InterPro" id="IPR006879">
    <property type="entry name" value="YdjC-like"/>
</dbReference>
<comment type="cofactor">
    <cofactor evidence="1">
        <name>Mg(2+)</name>
        <dbReference type="ChEBI" id="CHEBI:18420"/>
    </cofactor>
</comment>
<dbReference type="InterPro" id="IPR011330">
    <property type="entry name" value="Glyco_hydro/deAcase_b/a-brl"/>
</dbReference>
<evidence type="ECO:0000256" key="5">
    <source>
        <dbReference type="ARBA" id="ARBA00023277"/>
    </source>
</evidence>
<dbReference type="GO" id="GO:0046872">
    <property type="term" value="F:metal ion binding"/>
    <property type="evidence" value="ECO:0007669"/>
    <property type="project" value="UniProtKB-KW"/>
</dbReference>
<keyword evidence="2" id="KW-0479">Metal-binding</keyword>
<dbReference type="OrthoDB" id="9774177at2"/>
<dbReference type="Proteomes" id="UP000182427">
    <property type="component" value="Chromosome I"/>
</dbReference>
<dbReference type="SUPFAM" id="SSF88713">
    <property type="entry name" value="Glycoside hydrolase/deacetylase"/>
    <property type="match status" value="1"/>
</dbReference>
<organism evidence="6 7">
    <name type="scientific">Terriglobus roseus</name>
    <dbReference type="NCBI Taxonomy" id="392734"/>
    <lineage>
        <taxon>Bacteria</taxon>
        <taxon>Pseudomonadati</taxon>
        <taxon>Acidobacteriota</taxon>
        <taxon>Terriglobia</taxon>
        <taxon>Terriglobales</taxon>
        <taxon>Acidobacteriaceae</taxon>
        <taxon>Terriglobus</taxon>
    </lineage>
</organism>
<name>A0A1G7IVN9_9BACT</name>
<dbReference type="Gene3D" id="3.20.20.370">
    <property type="entry name" value="Glycoside hydrolase/deacetylase"/>
    <property type="match status" value="1"/>
</dbReference>
<dbReference type="AlphaFoldDB" id="A0A1G7IVN9"/>
<evidence type="ECO:0000313" key="6">
    <source>
        <dbReference type="EMBL" id="SDF16750.1"/>
    </source>
</evidence>
<evidence type="ECO:0000256" key="1">
    <source>
        <dbReference type="ARBA" id="ARBA00001946"/>
    </source>
</evidence>
<evidence type="ECO:0000256" key="4">
    <source>
        <dbReference type="ARBA" id="ARBA00022842"/>
    </source>
</evidence>
<dbReference type="RefSeq" id="WP_083344659.1">
    <property type="nucleotide sequence ID" value="NZ_LT629690.1"/>
</dbReference>
<dbReference type="GO" id="GO:0005975">
    <property type="term" value="P:carbohydrate metabolic process"/>
    <property type="evidence" value="ECO:0007669"/>
    <property type="project" value="InterPro"/>
</dbReference>
<dbReference type="GO" id="GO:0019213">
    <property type="term" value="F:deacetylase activity"/>
    <property type="evidence" value="ECO:0007669"/>
    <property type="project" value="TreeGrafter"/>
</dbReference>
<dbReference type="PANTHER" id="PTHR31609:SF1">
    <property type="entry name" value="CARBOHYDRATE DEACETYLASE"/>
    <property type="match status" value="1"/>
</dbReference>
<dbReference type="CDD" id="cd10808">
    <property type="entry name" value="YdjC"/>
    <property type="match status" value="1"/>
</dbReference>
<reference evidence="6 7" key="1">
    <citation type="submission" date="2016-10" db="EMBL/GenBank/DDBJ databases">
        <authorList>
            <person name="de Groot N.N."/>
        </authorList>
    </citation>
    <scope>NUCLEOTIDE SEQUENCE [LARGE SCALE GENOMIC DNA]</scope>
    <source>
        <strain evidence="6 7">GAS232</strain>
    </source>
</reference>
<evidence type="ECO:0000313" key="7">
    <source>
        <dbReference type="Proteomes" id="UP000182427"/>
    </source>
</evidence>
<proteinExistence type="predicted"/>
<accession>A0A1G7IVN9</accession>
<keyword evidence="7" id="KW-1185">Reference proteome</keyword>
<evidence type="ECO:0000256" key="2">
    <source>
        <dbReference type="ARBA" id="ARBA00022723"/>
    </source>
</evidence>
<protein>
    <submittedName>
        <fullName evidence="6">Predicted glycoside hydrolase or deacetylase ChbG, UPF0249 family</fullName>
    </submittedName>
</protein>
<evidence type="ECO:0000256" key="3">
    <source>
        <dbReference type="ARBA" id="ARBA00022801"/>
    </source>
</evidence>
<gene>
    <name evidence="6" type="ORF">SAMN05444167_1591</name>
</gene>
<dbReference type="Pfam" id="PF04794">
    <property type="entry name" value="YdjC"/>
    <property type="match status" value="1"/>
</dbReference>
<keyword evidence="3 6" id="KW-0378">Hydrolase</keyword>